<name>A0A1X7T480_AMPQE</name>
<evidence type="ECO:0000256" key="1">
    <source>
        <dbReference type="SAM" id="MobiDB-lite"/>
    </source>
</evidence>
<dbReference type="InParanoid" id="A0A1X7T480"/>
<accession>A0A1X7T480</accession>
<dbReference type="EnsemblMetazoa" id="Aqu2.1.09310_001">
    <property type="protein sequence ID" value="Aqu2.1.09310_001"/>
    <property type="gene ID" value="Aqu2.1.09310"/>
</dbReference>
<sequence length="254" mass="27897">MNLMSSRKEKQAAGSKSAGKCTRKGTTSRNRVSITSQVDLPTTTNEHSSTTNSASATESQTSLETPLVSSSAFNIVNSPLYGSNSNWTSPSWTCSPWYSQPPSCSPPMFDLPISPTSSSESSAFVGMTSPIYGYGSSNWTSPSWSSPHWFPYVPPVPTSHSDPDRPLSHHHEMLYVVKLLNYCIKKCRGCSGDFVRKADGSLPDPPMNLVICHEETRPSEDATTTLRQSNYKMFITMQMSSVLKGKILLLLNQR</sequence>
<evidence type="ECO:0000313" key="2">
    <source>
        <dbReference type="EnsemblMetazoa" id="Aqu2.1.09310_001"/>
    </source>
</evidence>
<dbReference type="AlphaFoldDB" id="A0A1X7T480"/>
<reference evidence="2" key="1">
    <citation type="submission" date="2017-05" db="UniProtKB">
        <authorList>
            <consortium name="EnsemblMetazoa"/>
        </authorList>
    </citation>
    <scope>IDENTIFICATION</scope>
</reference>
<feature type="compositionally biased region" description="Basic and acidic residues" evidence="1">
    <location>
        <begin position="1"/>
        <end position="11"/>
    </location>
</feature>
<feature type="region of interest" description="Disordered" evidence="1">
    <location>
        <begin position="1"/>
        <end position="63"/>
    </location>
</feature>
<organism evidence="2">
    <name type="scientific">Amphimedon queenslandica</name>
    <name type="common">Sponge</name>
    <dbReference type="NCBI Taxonomy" id="400682"/>
    <lineage>
        <taxon>Eukaryota</taxon>
        <taxon>Metazoa</taxon>
        <taxon>Porifera</taxon>
        <taxon>Demospongiae</taxon>
        <taxon>Heteroscleromorpha</taxon>
        <taxon>Haplosclerida</taxon>
        <taxon>Niphatidae</taxon>
        <taxon>Amphimedon</taxon>
    </lineage>
</organism>
<feature type="compositionally biased region" description="Polar residues" evidence="1">
    <location>
        <begin position="24"/>
        <end position="41"/>
    </location>
</feature>
<proteinExistence type="predicted"/>
<feature type="compositionally biased region" description="Low complexity" evidence="1">
    <location>
        <begin position="42"/>
        <end position="62"/>
    </location>
</feature>
<protein>
    <submittedName>
        <fullName evidence="2">Uncharacterized protein</fullName>
    </submittedName>
</protein>